<gene>
    <name evidence="2" type="ORF">K435DRAFT_650090</name>
</gene>
<dbReference type="InterPro" id="IPR041078">
    <property type="entry name" value="Plavaka"/>
</dbReference>
<evidence type="ECO:0000313" key="2">
    <source>
        <dbReference type="EMBL" id="THV04071.1"/>
    </source>
</evidence>
<dbReference type="EMBL" id="ML179060">
    <property type="protein sequence ID" value="THV04071.1"/>
    <property type="molecule type" value="Genomic_DNA"/>
</dbReference>
<dbReference type="OrthoDB" id="2418900at2759"/>
<feature type="region of interest" description="Disordered" evidence="1">
    <location>
        <begin position="31"/>
        <end position="106"/>
    </location>
</feature>
<proteinExistence type="predicted"/>
<keyword evidence="3" id="KW-1185">Reference proteome</keyword>
<dbReference type="Proteomes" id="UP000297245">
    <property type="component" value="Unassembled WGS sequence"/>
</dbReference>
<evidence type="ECO:0000256" key="1">
    <source>
        <dbReference type="SAM" id="MobiDB-lite"/>
    </source>
</evidence>
<sequence length="951" mass="108065">MDIDRDGDYFGQYCDLDSAVDITNAAGHSLTATSLDNSDSDSNSDDSDGTDYENDWEPPYVDLGDEHLSRSPSPTLTLPSNSLNDPIVLPLSQAPPSQPDSLQEPHVKFYPDPRAGAPLNPQTEFLDDRRCYEKEIGRTTNIWAPFTSEIDWNLARWAKLRGPSSTALNELLAIKGVADKLGLSYQNANELNKIIDIHLPNRPQFQRQEVVVQGQVFEVYFRDILQCVRALYGDADFAPYLKFAPERHFKDPSCTEQLYHDMHTGQWWWSTQEKLDKNAGRGRTVIPLIISSDKTQVTVFRNKSAYPVYLTIGNIPKEIRRKPSKRAYILLGYLPTTNLEHIKNATSRRRSLANLFHACMRHIIQPIEDSSASGIVMASGDGTERLVHPIFAVYVGDYPEQVLVACCISGYCPRCTIPRQRIGDNTEPHPLRNLRSILEILQMVDQGASVFVKACRDAGIKPVFEPFWSNLAYSNVYFAITPDLLHQLYQGVFKHLKLWIIQAYGAHEIDARCRRLPPNHNIQLFMKGISTLHRVSGQEHDQMSRFLLGLIVDAPLPAGMSSVRLLRCLRSLLDFLFLARYPVHSTASLNCLSDALDRFHANKQIFIDLGLRNNFNIPKIHFMNHYVETVRQVGTLDNFNTEYTERLHIDLAKDAYRATNKKDEYSQMTKWLERKEKVMRHESYIQWLHSGNHPPLRAHWIPAGMNTTRTLKMAKHPSHNSVTISDLLQHYGATFFRSALSRFVVQLQNPSLTGRQLETASDSLFLGVSHVSVYHRVKFLQYDTFTGISSTVDSIHVQPARNDKHGHVVAGRFDTALIRVNDSSSALLTPSDMCVGQVRIVFTVPNKYYNSLFEGIPAKDQPKHLAYVEWFTPFTTPDENNGLYKVSRCNVDGGRLSSVVDVRRLVRSVHLLPRFGRIADRSWTSSTVLESCQSFYVNSDSDRHIYQLFAA</sequence>
<dbReference type="AlphaFoldDB" id="A0A4S8MMZ3"/>
<feature type="compositionally biased region" description="Low complexity" evidence="1">
    <location>
        <begin position="70"/>
        <end position="84"/>
    </location>
</feature>
<protein>
    <submittedName>
        <fullName evidence="2">Uncharacterized protein</fullName>
    </submittedName>
</protein>
<reference evidence="2 3" key="1">
    <citation type="journal article" date="2019" name="Nat. Ecol. Evol.">
        <title>Megaphylogeny resolves global patterns of mushroom evolution.</title>
        <authorList>
            <person name="Varga T."/>
            <person name="Krizsan K."/>
            <person name="Foldi C."/>
            <person name="Dima B."/>
            <person name="Sanchez-Garcia M."/>
            <person name="Sanchez-Ramirez S."/>
            <person name="Szollosi G.J."/>
            <person name="Szarkandi J.G."/>
            <person name="Papp V."/>
            <person name="Albert L."/>
            <person name="Andreopoulos W."/>
            <person name="Angelini C."/>
            <person name="Antonin V."/>
            <person name="Barry K.W."/>
            <person name="Bougher N.L."/>
            <person name="Buchanan P."/>
            <person name="Buyck B."/>
            <person name="Bense V."/>
            <person name="Catcheside P."/>
            <person name="Chovatia M."/>
            <person name="Cooper J."/>
            <person name="Damon W."/>
            <person name="Desjardin D."/>
            <person name="Finy P."/>
            <person name="Geml J."/>
            <person name="Haridas S."/>
            <person name="Hughes K."/>
            <person name="Justo A."/>
            <person name="Karasinski D."/>
            <person name="Kautmanova I."/>
            <person name="Kiss B."/>
            <person name="Kocsube S."/>
            <person name="Kotiranta H."/>
            <person name="LaButti K.M."/>
            <person name="Lechner B.E."/>
            <person name="Liimatainen K."/>
            <person name="Lipzen A."/>
            <person name="Lukacs Z."/>
            <person name="Mihaltcheva S."/>
            <person name="Morgado L.N."/>
            <person name="Niskanen T."/>
            <person name="Noordeloos M.E."/>
            <person name="Ohm R.A."/>
            <person name="Ortiz-Santana B."/>
            <person name="Ovrebo C."/>
            <person name="Racz N."/>
            <person name="Riley R."/>
            <person name="Savchenko A."/>
            <person name="Shiryaev A."/>
            <person name="Soop K."/>
            <person name="Spirin V."/>
            <person name="Szebenyi C."/>
            <person name="Tomsovsky M."/>
            <person name="Tulloss R.E."/>
            <person name="Uehling J."/>
            <person name="Grigoriev I.V."/>
            <person name="Vagvolgyi C."/>
            <person name="Papp T."/>
            <person name="Martin F.M."/>
            <person name="Miettinen O."/>
            <person name="Hibbett D.S."/>
            <person name="Nagy L.G."/>
        </authorList>
    </citation>
    <scope>NUCLEOTIDE SEQUENCE [LARGE SCALE GENOMIC DNA]</scope>
    <source>
        <strain evidence="2 3">CBS 962.96</strain>
    </source>
</reference>
<evidence type="ECO:0000313" key="3">
    <source>
        <dbReference type="Proteomes" id="UP000297245"/>
    </source>
</evidence>
<feature type="compositionally biased region" description="Acidic residues" evidence="1">
    <location>
        <begin position="38"/>
        <end position="56"/>
    </location>
</feature>
<dbReference type="Pfam" id="PF18759">
    <property type="entry name" value="Plavaka"/>
    <property type="match status" value="1"/>
</dbReference>
<accession>A0A4S8MMZ3</accession>
<name>A0A4S8MMZ3_DENBC</name>
<organism evidence="2 3">
    <name type="scientific">Dendrothele bispora (strain CBS 962.96)</name>
    <dbReference type="NCBI Taxonomy" id="1314807"/>
    <lineage>
        <taxon>Eukaryota</taxon>
        <taxon>Fungi</taxon>
        <taxon>Dikarya</taxon>
        <taxon>Basidiomycota</taxon>
        <taxon>Agaricomycotina</taxon>
        <taxon>Agaricomycetes</taxon>
        <taxon>Agaricomycetidae</taxon>
        <taxon>Agaricales</taxon>
        <taxon>Agaricales incertae sedis</taxon>
        <taxon>Dendrothele</taxon>
    </lineage>
</organism>